<protein>
    <submittedName>
        <fullName evidence="3">Hemolytic enterotoxin</fullName>
    </submittedName>
</protein>
<organism evidence="3 4">
    <name type="scientific">Fictibacillus macauensis ZFHKF-1</name>
    <dbReference type="NCBI Taxonomy" id="1196324"/>
    <lineage>
        <taxon>Bacteria</taxon>
        <taxon>Bacillati</taxon>
        <taxon>Bacillota</taxon>
        <taxon>Bacilli</taxon>
        <taxon>Bacillales</taxon>
        <taxon>Fictibacillaceae</taxon>
        <taxon>Fictibacillus</taxon>
    </lineage>
</organism>
<dbReference type="AlphaFoldDB" id="I8UCU6"/>
<accession>I8UCU6</accession>
<dbReference type="PANTHER" id="PTHR38443">
    <property type="match status" value="1"/>
</dbReference>
<dbReference type="SUPFAM" id="SSF58100">
    <property type="entry name" value="Bacterial hemolysins"/>
    <property type="match status" value="1"/>
</dbReference>
<evidence type="ECO:0000256" key="2">
    <source>
        <dbReference type="SAM" id="SignalP"/>
    </source>
</evidence>
<dbReference type="RefSeq" id="WP_007202813.1">
    <property type="nucleotide sequence ID" value="NZ_AKKV01000030.1"/>
</dbReference>
<keyword evidence="4" id="KW-1185">Reference proteome</keyword>
<keyword evidence="1" id="KW-0175">Coiled coil</keyword>
<dbReference type="EMBL" id="AKKV01000030">
    <property type="protein sequence ID" value="EIT84745.1"/>
    <property type="molecule type" value="Genomic_DNA"/>
</dbReference>
<dbReference type="GO" id="GO:0016020">
    <property type="term" value="C:membrane"/>
    <property type="evidence" value="ECO:0007669"/>
    <property type="project" value="InterPro"/>
</dbReference>
<evidence type="ECO:0000313" key="4">
    <source>
        <dbReference type="Proteomes" id="UP000004080"/>
    </source>
</evidence>
<dbReference type="Gene3D" id="1.20.1170.10">
    <property type="match status" value="1"/>
</dbReference>
<evidence type="ECO:0000256" key="1">
    <source>
        <dbReference type="SAM" id="Coils"/>
    </source>
</evidence>
<dbReference type="Pfam" id="PF05791">
    <property type="entry name" value="Bacillus_HBL"/>
    <property type="match status" value="1"/>
</dbReference>
<dbReference type="InterPro" id="IPR052785">
    <property type="entry name" value="Enterotoxin_cmpnt"/>
</dbReference>
<name>I8UCU6_9BACL</name>
<sequence>MKKTLITGVLATTLAAGATVPMNALAATPQKATAVTNVGDVTIKNTLSSSIFKLGSQTPLLTAYGLVVLKQPDVKGTALTSFVSAQRVTKNNVKEWLDEQSPKLVSLNQDMMRFSSRYAAYQPKLAELAGKFDTDPAAKESFLNAFNKLKVQASGVKDDMEQTLVELERYKQLLDKDNQNLTAKGDKAIESLNANSGELANVRAEIKKIEDEIQEQLTIVLSRPKEIIKGSIKVSEEVFTTVNETGTSQKFDFASVGKIADALIDVSDDKATAAYAVIQKKTAALMPLYKKLALLNGQATQITIVEDQASAFADMVDRQIAIYKFLVEDWTKFSANMDDLSAALTQDGVKPSAVKLKLEELDKFSTSLGKQTKQFDDFTTQVEVLS</sequence>
<dbReference type="eggNOG" id="ENOG5033QTP">
    <property type="taxonomic scope" value="Bacteria"/>
</dbReference>
<proteinExistence type="predicted"/>
<comment type="caution">
    <text evidence="3">The sequence shown here is derived from an EMBL/GenBank/DDBJ whole genome shotgun (WGS) entry which is preliminary data.</text>
</comment>
<feature type="chain" id="PRO_5003715312" evidence="2">
    <location>
        <begin position="27"/>
        <end position="386"/>
    </location>
</feature>
<dbReference type="PANTHER" id="PTHR38443:SF2">
    <property type="entry name" value="NON-HEMOLYTIC ENTEROTOXIN LYTIC COMPONENT L1"/>
    <property type="match status" value="1"/>
</dbReference>
<dbReference type="STRING" id="1196324.A374_13675"/>
<feature type="coiled-coil region" evidence="1">
    <location>
        <begin position="157"/>
        <end position="219"/>
    </location>
</feature>
<dbReference type="InterPro" id="IPR008414">
    <property type="entry name" value="HBL"/>
</dbReference>
<dbReference type="PATRIC" id="fig|1196324.3.peg.2798"/>
<keyword evidence="2" id="KW-0732">Signal</keyword>
<dbReference type="Proteomes" id="UP000004080">
    <property type="component" value="Unassembled WGS sequence"/>
</dbReference>
<dbReference type="CDD" id="cd22654">
    <property type="entry name" value="ClyA_NheA-like"/>
    <property type="match status" value="1"/>
</dbReference>
<feature type="signal peptide" evidence="2">
    <location>
        <begin position="1"/>
        <end position="26"/>
    </location>
</feature>
<gene>
    <name evidence="3" type="ORF">A374_13675</name>
</gene>
<reference evidence="3 4" key="1">
    <citation type="journal article" date="2012" name="J. Bacteriol.">
        <title>Genome of Bacillus macauensis ZFHKF-1, a Long-Chain-Forming Bacterium.</title>
        <authorList>
            <person name="Cai L."/>
            <person name="Zhang T."/>
        </authorList>
    </citation>
    <scope>NUCLEOTIDE SEQUENCE [LARGE SCALE GENOMIC DNA]</scope>
    <source>
        <strain evidence="3 4">ZFHKF-1</strain>
    </source>
</reference>
<evidence type="ECO:0000313" key="3">
    <source>
        <dbReference type="EMBL" id="EIT84745.1"/>
    </source>
</evidence>